<dbReference type="Pfam" id="PF00072">
    <property type="entry name" value="Response_reg"/>
    <property type="match status" value="1"/>
</dbReference>
<evidence type="ECO:0000313" key="20">
    <source>
        <dbReference type="Proteomes" id="UP000199073"/>
    </source>
</evidence>
<dbReference type="Pfam" id="PF08447">
    <property type="entry name" value="PAS_3"/>
    <property type="match status" value="1"/>
</dbReference>
<dbReference type="OrthoDB" id="415806at2"/>
<evidence type="ECO:0000256" key="13">
    <source>
        <dbReference type="PROSITE-ProRule" id="PRU00169"/>
    </source>
</evidence>
<dbReference type="PROSITE" id="PS50112">
    <property type="entry name" value="PAS"/>
    <property type="match status" value="1"/>
</dbReference>
<evidence type="ECO:0000256" key="8">
    <source>
        <dbReference type="ARBA" id="ARBA00022777"/>
    </source>
</evidence>
<protein>
    <recommendedName>
        <fullName evidence="3">histidine kinase</fullName>
        <ecNumber evidence="3">2.7.13.3</ecNumber>
    </recommendedName>
</protein>
<feature type="coiled-coil region" evidence="14">
    <location>
        <begin position="131"/>
        <end position="161"/>
    </location>
</feature>
<dbReference type="PROSITE" id="PS50110">
    <property type="entry name" value="RESPONSE_REGULATORY"/>
    <property type="match status" value="1"/>
</dbReference>
<reference evidence="19 20" key="1">
    <citation type="submission" date="2016-10" db="EMBL/GenBank/DDBJ databases">
        <authorList>
            <person name="de Groot N.N."/>
        </authorList>
    </citation>
    <scope>NUCLEOTIDE SEQUENCE [LARGE SCALE GENOMIC DNA]</scope>
    <source>
        <strain evidence="19 20">DSM 12130</strain>
    </source>
</reference>
<feature type="domain" description="PAC" evidence="18">
    <location>
        <begin position="238"/>
        <end position="291"/>
    </location>
</feature>
<evidence type="ECO:0000256" key="11">
    <source>
        <dbReference type="ARBA" id="ARBA00023012"/>
    </source>
</evidence>
<feature type="modified residue" description="4-aspartylphosphate" evidence="13">
    <location>
        <position position="631"/>
    </location>
</feature>
<evidence type="ECO:0000256" key="7">
    <source>
        <dbReference type="ARBA" id="ARBA00022741"/>
    </source>
</evidence>
<dbReference type="InterPro" id="IPR036097">
    <property type="entry name" value="HisK_dim/P_sf"/>
</dbReference>
<dbReference type="InterPro" id="IPR013655">
    <property type="entry name" value="PAS_fold_3"/>
</dbReference>
<keyword evidence="4 13" id="KW-0597">Phosphoprotein</keyword>
<dbReference type="InterPro" id="IPR003661">
    <property type="entry name" value="HisK_dim/P_dom"/>
</dbReference>
<dbReference type="FunFam" id="3.30.450.20:FF:000099">
    <property type="entry name" value="Sensory box sensor histidine kinase"/>
    <property type="match status" value="1"/>
</dbReference>
<comment type="catalytic activity">
    <reaction evidence="1">
        <text>ATP + protein L-histidine = ADP + protein N-phospho-L-histidine.</text>
        <dbReference type="EC" id="2.7.13.3"/>
    </reaction>
</comment>
<evidence type="ECO:0000256" key="2">
    <source>
        <dbReference type="ARBA" id="ARBA00004370"/>
    </source>
</evidence>
<dbReference type="InterPro" id="IPR000700">
    <property type="entry name" value="PAS-assoc_C"/>
</dbReference>
<evidence type="ECO:0000259" key="18">
    <source>
        <dbReference type="PROSITE" id="PS50113"/>
    </source>
</evidence>
<dbReference type="Gene3D" id="3.40.50.2300">
    <property type="match status" value="1"/>
</dbReference>
<proteinExistence type="predicted"/>
<dbReference type="FunFam" id="1.10.287.130:FF:000004">
    <property type="entry name" value="Ethylene receptor 1"/>
    <property type="match status" value="1"/>
</dbReference>
<dbReference type="GO" id="GO:0005524">
    <property type="term" value="F:ATP binding"/>
    <property type="evidence" value="ECO:0007669"/>
    <property type="project" value="UniProtKB-KW"/>
</dbReference>
<evidence type="ECO:0000256" key="3">
    <source>
        <dbReference type="ARBA" id="ARBA00012438"/>
    </source>
</evidence>
<keyword evidence="20" id="KW-1185">Reference proteome</keyword>
<dbReference type="CDD" id="cd16922">
    <property type="entry name" value="HATPase_EvgS-ArcB-TorS-like"/>
    <property type="match status" value="1"/>
</dbReference>
<dbReference type="InterPro" id="IPR036890">
    <property type="entry name" value="HATPase_C_sf"/>
</dbReference>
<comment type="subcellular location">
    <subcellularLocation>
        <location evidence="2">Membrane</location>
    </subcellularLocation>
</comment>
<dbReference type="GO" id="GO:0016020">
    <property type="term" value="C:membrane"/>
    <property type="evidence" value="ECO:0007669"/>
    <property type="project" value="UniProtKB-SubCell"/>
</dbReference>
<dbReference type="PANTHER" id="PTHR45339">
    <property type="entry name" value="HYBRID SIGNAL TRANSDUCTION HISTIDINE KINASE J"/>
    <property type="match status" value="1"/>
</dbReference>
<accession>A0A1H0VC86</accession>
<evidence type="ECO:0000256" key="1">
    <source>
        <dbReference type="ARBA" id="ARBA00000085"/>
    </source>
</evidence>
<dbReference type="SMART" id="SM00091">
    <property type="entry name" value="PAS"/>
    <property type="match status" value="1"/>
</dbReference>
<dbReference type="SMART" id="SM00387">
    <property type="entry name" value="HATPase_c"/>
    <property type="match status" value="1"/>
</dbReference>
<evidence type="ECO:0000256" key="5">
    <source>
        <dbReference type="ARBA" id="ARBA00022679"/>
    </source>
</evidence>
<dbReference type="InterPro" id="IPR001789">
    <property type="entry name" value="Sig_transdc_resp-reg_receiver"/>
</dbReference>
<dbReference type="InterPro" id="IPR003594">
    <property type="entry name" value="HATPase_dom"/>
</dbReference>
<dbReference type="PROSITE" id="PS50113">
    <property type="entry name" value="PAC"/>
    <property type="match status" value="1"/>
</dbReference>
<evidence type="ECO:0000259" key="15">
    <source>
        <dbReference type="PROSITE" id="PS50109"/>
    </source>
</evidence>
<dbReference type="RefSeq" id="WP_092225865.1">
    <property type="nucleotide sequence ID" value="NZ_FNJI01000045.1"/>
</dbReference>
<organism evidence="19 20">
    <name type="scientific">Desulforhopalus singaporensis</name>
    <dbReference type="NCBI Taxonomy" id="91360"/>
    <lineage>
        <taxon>Bacteria</taxon>
        <taxon>Pseudomonadati</taxon>
        <taxon>Thermodesulfobacteriota</taxon>
        <taxon>Desulfobulbia</taxon>
        <taxon>Desulfobulbales</taxon>
        <taxon>Desulfocapsaceae</taxon>
        <taxon>Desulforhopalus</taxon>
    </lineage>
</organism>
<dbReference type="EC" id="2.7.13.3" evidence="3"/>
<keyword evidence="9" id="KW-0067">ATP-binding</keyword>
<dbReference type="CDD" id="cd00082">
    <property type="entry name" value="HisKA"/>
    <property type="match status" value="1"/>
</dbReference>
<dbReference type="GO" id="GO:0000155">
    <property type="term" value="F:phosphorelay sensor kinase activity"/>
    <property type="evidence" value="ECO:0007669"/>
    <property type="project" value="InterPro"/>
</dbReference>
<dbReference type="SUPFAM" id="SSF52172">
    <property type="entry name" value="CheY-like"/>
    <property type="match status" value="1"/>
</dbReference>
<sequence>MPKPNFDIIFEILNDLKVSIFAFEIHKILTCQPIIFSNKYFSELLSYSKDELAKISFDKLVFENSGRIKSELKSKILKNEKLSTNIYLITKENKKILVNLNAHILHLGDYYLIISVVREYPKIQENLCSHYKNYENLKKLYNKKETELKNAKISAEVSKNELKKREEIFRFITENMPQMVWTTSKDGAVDYFSNQWANYSGLPLSDLLGWGWTQLVHPDDLKKTLKIWETARRNKKQYNVQYRLKSYVNNSYSWHIARGAPQLDHNGKIEKWIGTCTEIQELVDIQNKLKDIAKNLEESNSKLEISKKQLKSAKDAAEKANNAKSEFLSNISHELRTPLNSVIGYAELLQRGNNLSEDQLNYINIINKNGKHLLTLINDVLEMSKIEAGFNTINKEKINLNVFLESIKNIFKERANSKNIELIFHYDGSTPAYLYTDGVKLRQILINILGNAINFTESGSVTLTVSSTSCSLTKSLKEDFCKVLFEIVDTGIGIPNESINSICEPFFQVNRDNSNQGTGLGLAISKNYIELMQGKLFVKSNLNKGTKFSFYIITQFFLKEFNGKSDQYDAHLILDQKHIFSKSLVVDDNFDNRKLLCNILMNIGFDVKEGSNGSEAIQINNEWQPDIIWMDIKMPIIDGFSATKSIKSYKTGKKPTIIAVTSHAFSEENNAILESGFDDLIIKPYVENQIFQMVSKHLNIKLKYKLRNDIKIKKQDNIAYRNTLIAKNELEKLPYDLIKKLKKYSIQCDLKNIQNLIESISGYDKELGRKIITICDDFRFDKLVIACTESLS</sequence>
<evidence type="ECO:0000256" key="10">
    <source>
        <dbReference type="ARBA" id="ARBA00022989"/>
    </source>
</evidence>
<dbReference type="AlphaFoldDB" id="A0A1H0VC86"/>
<evidence type="ECO:0000313" key="19">
    <source>
        <dbReference type="EMBL" id="SDP75706.1"/>
    </source>
</evidence>
<keyword evidence="12" id="KW-0472">Membrane</keyword>
<dbReference type="SUPFAM" id="SSF55785">
    <property type="entry name" value="PYP-like sensor domain (PAS domain)"/>
    <property type="match status" value="1"/>
</dbReference>
<dbReference type="STRING" id="91360.SAMN05660330_03966"/>
<dbReference type="CDD" id="cd17546">
    <property type="entry name" value="REC_hyHK_CKI1_RcsC-like"/>
    <property type="match status" value="1"/>
</dbReference>
<dbReference type="SMART" id="SM00388">
    <property type="entry name" value="HisKA"/>
    <property type="match status" value="1"/>
</dbReference>
<keyword evidence="11" id="KW-0902">Two-component regulatory system</keyword>
<keyword evidence="5" id="KW-0808">Transferase</keyword>
<dbReference type="Gene3D" id="3.30.450.20">
    <property type="entry name" value="PAS domain"/>
    <property type="match status" value="2"/>
</dbReference>
<evidence type="ECO:0000256" key="14">
    <source>
        <dbReference type="SAM" id="Coils"/>
    </source>
</evidence>
<dbReference type="EMBL" id="FNJI01000045">
    <property type="protein sequence ID" value="SDP75706.1"/>
    <property type="molecule type" value="Genomic_DNA"/>
</dbReference>
<evidence type="ECO:0000259" key="16">
    <source>
        <dbReference type="PROSITE" id="PS50110"/>
    </source>
</evidence>
<feature type="domain" description="Response regulatory" evidence="16">
    <location>
        <begin position="582"/>
        <end position="698"/>
    </location>
</feature>
<feature type="coiled-coil region" evidence="14">
    <location>
        <begin position="279"/>
        <end position="330"/>
    </location>
</feature>
<dbReference type="FunFam" id="3.30.565.10:FF:000010">
    <property type="entry name" value="Sensor histidine kinase RcsC"/>
    <property type="match status" value="1"/>
</dbReference>
<keyword evidence="14" id="KW-0175">Coiled coil</keyword>
<dbReference type="SUPFAM" id="SSF47384">
    <property type="entry name" value="Homodimeric domain of signal transducing histidine kinase"/>
    <property type="match status" value="1"/>
</dbReference>
<dbReference type="InterPro" id="IPR011006">
    <property type="entry name" value="CheY-like_superfamily"/>
</dbReference>
<name>A0A1H0VC86_9BACT</name>
<evidence type="ECO:0000256" key="6">
    <source>
        <dbReference type="ARBA" id="ARBA00022692"/>
    </source>
</evidence>
<dbReference type="CDD" id="cd00130">
    <property type="entry name" value="PAS"/>
    <property type="match status" value="1"/>
</dbReference>
<dbReference type="InterPro" id="IPR035965">
    <property type="entry name" value="PAS-like_dom_sf"/>
</dbReference>
<dbReference type="Gene3D" id="1.10.287.130">
    <property type="match status" value="1"/>
</dbReference>
<dbReference type="Pfam" id="PF00512">
    <property type="entry name" value="HisKA"/>
    <property type="match status" value="1"/>
</dbReference>
<dbReference type="Gene3D" id="3.30.565.10">
    <property type="entry name" value="Histidine kinase-like ATPase, C-terminal domain"/>
    <property type="match status" value="1"/>
</dbReference>
<gene>
    <name evidence="19" type="ORF">SAMN05660330_03966</name>
</gene>
<evidence type="ECO:0000256" key="12">
    <source>
        <dbReference type="ARBA" id="ARBA00023136"/>
    </source>
</evidence>
<dbReference type="PROSITE" id="PS50109">
    <property type="entry name" value="HIS_KIN"/>
    <property type="match status" value="1"/>
</dbReference>
<dbReference type="InterPro" id="IPR004358">
    <property type="entry name" value="Sig_transdc_His_kin-like_C"/>
</dbReference>
<feature type="domain" description="Histidine kinase" evidence="15">
    <location>
        <begin position="330"/>
        <end position="556"/>
    </location>
</feature>
<dbReference type="InterPro" id="IPR005467">
    <property type="entry name" value="His_kinase_dom"/>
</dbReference>
<dbReference type="SMART" id="SM00448">
    <property type="entry name" value="REC"/>
    <property type="match status" value="1"/>
</dbReference>
<evidence type="ECO:0000259" key="17">
    <source>
        <dbReference type="PROSITE" id="PS50112"/>
    </source>
</evidence>
<keyword evidence="10" id="KW-1133">Transmembrane helix</keyword>
<feature type="domain" description="PAS" evidence="17">
    <location>
        <begin position="165"/>
        <end position="235"/>
    </location>
</feature>
<evidence type="ECO:0000256" key="4">
    <source>
        <dbReference type="ARBA" id="ARBA00022553"/>
    </source>
</evidence>
<evidence type="ECO:0000256" key="9">
    <source>
        <dbReference type="ARBA" id="ARBA00022840"/>
    </source>
</evidence>
<dbReference type="PANTHER" id="PTHR45339:SF1">
    <property type="entry name" value="HYBRID SIGNAL TRANSDUCTION HISTIDINE KINASE J"/>
    <property type="match status" value="1"/>
</dbReference>
<dbReference type="Pfam" id="PF13426">
    <property type="entry name" value="PAS_9"/>
    <property type="match status" value="1"/>
</dbReference>
<keyword evidence="8" id="KW-0418">Kinase</keyword>
<dbReference type="Pfam" id="PF02518">
    <property type="entry name" value="HATPase_c"/>
    <property type="match status" value="1"/>
</dbReference>
<keyword evidence="6" id="KW-0812">Transmembrane</keyword>
<dbReference type="PRINTS" id="PR00344">
    <property type="entry name" value="BCTRLSENSOR"/>
</dbReference>
<dbReference type="Proteomes" id="UP000199073">
    <property type="component" value="Unassembled WGS sequence"/>
</dbReference>
<dbReference type="InterPro" id="IPR000014">
    <property type="entry name" value="PAS"/>
</dbReference>
<keyword evidence="7" id="KW-0547">Nucleotide-binding</keyword>
<dbReference type="NCBIfam" id="TIGR00229">
    <property type="entry name" value="sensory_box"/>
    <property type="match status" value="1"/>
</dbReference>
<dbReference type="SUPFAM" id="SSF55874">
    <property type="entry name" value="ATPase domain of HSP90 chaperone/DNA topoisomerase II/histidine kinase"/>
    <property type="match status" value="1"/>
</dbReference>